<dbReference type="AlphaFoldDB" id="A0A5J4PVN2"/>
<protein>
    <submittedName>
        <fullName evidence="2">Uncharacterized protein</fullName>
    </submittedName>
</protein>
<evidence type="ECO:0000313" key="3">
    <source>
        <dbReference type="Proteomes" id="UP000324800"/>
    </source>
</evidence>
<evidence type="ECO:0000313" key="2">
    <source>
        <dbReference type="EMBL" id="KAA6312729.1"/>
    </source>
</evidence>
<gene>
    <name evidence="2" type="ORF">EZS28_055875</name>
</gene>
<comment type="caution">
    <text evidence="2">The sequence shown here is derived from an EMBL/GenBank/DDBJ whole genome shotgun (WGS) entry which is preliminary data.</text>
</comment>
<dbReference type="Proteomes" id="UP000324800">
    <property type="component" value="Unassembled WGS sequence"/>
</dbReference>
<feature type="compositionally biased region" description="Basic and acidic residues" evidence="1">
    <location>
        <begin position="15"/>
        <end position="32"/>
    </location>
</feature>
<name>A0A5J4PVN2_9EUKA</name>
<organism evidence="2 3">
    <name type="scientific">Streblomastix strix</name>
    <dbReference type="NCBI Taxonomy" id="222440"/>
    <lineage>
        <taxon>Eukaryota</taxon>
        <taxon>Metamonada</taxon>
        <taxon>Preaxostyla</taxon>
        <taxon>Oxymonadida</taxon>
        <taxon>Streblomastigidae</taxon>
        <taxon>Streblomastix</taxon>
    </lineage>
</organism>
<sequence length="32" mass="3784">TEIHRTQETQNPLHKISDSEKALNKKYKEDSD</sequence>
<feature type="region of interest" description="Disordered" evidence="1">
    <location>
        <begin position="1"/>
        <end position="32"/>
    </location>
</feature>
<feature type="non-terminal residue" evidence="2">
    <location>
        <position position="1"/>
    </location>
</feature>
<dbReference type="EMBL" id="SNRW01048647">
    <property type="protein sequence ID" value="KAA6312729.1"/>
    <property type="molecule type" value="Genomic_DNA"/>
</dbReference>
<reference evidence="2 3" key="1">
    <citation type="submission" date="2019-03" db="EMBL/GenBank/DDBJ databases">
        <title>Single cell metagenomics reveals metabolic interactions within the superorganism composed of flagellate Streblomastix strix and complex community of Bacteroidetes bacteria on its surface.</title>
        <authorList>
            <person name="Treitli S.C."/>
            <person name="Kolisko M."/>
            <person name="Husnik F."/>
            <person name="Keeling P."/>
            <person name="Hampl V."/>
        </authorList>
    </citation>
    <scope>NUCLEOTIDE SEQUENCE [LARGE SCALE GENOMIC DNA]</scope>
    <source>
        <strain evidence="2">ST1C</strain>
    </source>
</reference>
<proteinExistence type="predicted"/>
<accession>A0A5J4PVN2</accession>
<evidence type="ECO:0000256" key="1">
    <source>
        <dbReference type="SAM" id="MobiDB-lite"/>
    </source>
</evidence>